<dbReference type="Proteomes" id="UP000295063">
    <property type="component" value="Unassembled WGS sequence"/>
</dbReference>
<keyword evidence="1" id="KW-0472">Membrane</keyword>
<feature type="transmembrane region" description="Helical" evidence="1">
    <location>
        <begin position="7"/>
        <end position="28"/>
    </location>
</feature>
<proteinExistence type="predicted"/>
<feature type="transmembrane region" description="Helical" evidence="1">
    <location>
        <begin position="34"/>
        <end position="51"/>
    </location>
</feature>
<name>A0A4V2Q905_9FIRM</name>
<keyword evidence="1" id="KW-0812">Transmembrane</keyword>
<evidence type="ECO:0000313" key="2">
    <source>
        <dbReference type="EMBL" id="TCL39454.1"/>
    </source>
</evidence>
<evidence type="ECO:0000256" key="1">
    <source>
        <dbReference type="SAM" id="Phobius"/>
    </source>
</evidence>
<accession>A0A4V2Q905</accession>
<dbReference type="EMBL" id="SLUI01000002">
    <property type="protein sequence ID" value="TCL39454.1"/>
    <property type="molecule type" value="Genomic_DNA"/>
</dbReference>
<evidence type="ECO:0008006" key="4">
    <source>
        <dbReference type="Google" id="ProtNLM"/>
    </source>
</evidence>
<dbReference type="AlphaFoldDB" id="A0A4V2Q905"/>
<dbReference type="Pfam" id="PF09997">
    <property type="entry name" value="DUF2238"/>
    <property type="match status" value="1"/>
</dbReference>
<feature type="transmembrane region" description="Helical" evidence="1">
    <location>
        <begin position="63"/>
        <end position="84"/>
    </location>
</feature>
<feature type="transmembrane region" description="Helical" evidence="1">
    <location>
        <begin position="166"/>
        <end position="185"/>
    </location>
</feature>
<reference evidence="2 3" key="1">
    <citation type="submission" date="2019-03" db="EMBL/GenBank/DDBJ databases">
        <title>Genomic Encyclopedia of Type Strains, Phase IV (KMG-IV): sequencing the most valuable type-strain genomes for metagenomic binning, comparative biology and taxonomic classification.</title>
        <authorList>
            <person name="Goeker M."/>
        </authorList>
    </citation>
    <scope>NUCLEOTIDE SEQUENCE [LARGE SCALE GENOMIC DNA]</scope>
    <source>
        <strain evidence="2 3">DSM 15969</strain>
    </source>
</reference>
<comment type="caution">
    <text evidence="2">The sequence shown here is derived from an EMBL/GenBank/DDBJ whole genome shotgun (WGS) entry which is preliminary data.</text>
</comment>
<protein>
    <recommendedName>
        <fullName evidence="4">Membrane protein YjdF</fullName>
    </recommendedName>
</protein>
<organism evidence="2 3">
    <name type="scientific">Anaerospora hongkongensis</name>
    <dbReference type="NCBI Taxonomy" id="244830"/>
    <lineage>
        <taxon>Bacteria</taxon>
        <taxon>Bacillati</taxon>
        <taxon>Bacillota</taxon>
        <taxon>Negativicutes</taxon>
        <taxon>Selenomonadales</taxon>
        <taxon>Sporomusaceae</taxon>
        <taxon>Anaerospora</taxon>
    </lineage>
</organism>
<keyword evidence="3" id="KW-1185">Reference proteome</keyword>
<dbReference type="RefSeq" id="WP_243650432.1">
    <property type="nucleotide sequence ID" value="NZ_SLUI01000002.1"/>
</dbReference>
<keyword evidence="1" id="KW-1133">Transmembrane helix</keyword>
<gene>
    <name evidence="2" type="ORF">EV210_102370</name>
</gene>
<feature type="transmembrane region" description="Helical" evidence="1">
    <location>
        <begin position="121"/>
        <end position="141"/>
    </location>
</feature>
<dbReference type="InterPro" id="IPR014509">
    <property type="entry name" value="YjdF-like"/>
</dbReference>
<sequence length="194" mass="21327">MPNSRVAILTITLIFLVLEMIITIALIANGNTGVIPNVAGLAAVWIIYTLLELRYGFYMSNYVRIVAMTACLSDSFFGYFLSYYQSSFVFDKIQHAFGTYAFSLFAYVLVAQLLTRPVSRLFTFILVMALGLAIGTVYEISEFIGDQIGNPDHPSQPSLLDTDLDLIGDAIGAVIAGLHVILQLFKSSFSGNTR</sequence>
<feature type="transmembrane region" description="Helical" evidence="1">
    <location>
        <begin position="96"/>
        <end position="114"/>
    </location>
</feature>
<evidence type="ECO:0000313" key="3">
    <source>
        <dbReference type="Proteomes" id="UP000295063"/>
    </source>
</evidence>